<organism evidence="1 2">
    <name type="scientific">Lactuca sativa</name>
    <name type="common">Garden lettuce</name>
    <dbReference type="NCBI Taxonomy" id="4236"/>
    <lineage>
        <taxon>Eukaryota</taxon>
        <taxon>Viridiplantae</taxon>
        <taxon>Streptophyta</taxon>
        <taxon>Embryophyta</taxon>
        <taxon>Tracheophyta</taxon>
        <taxon>Spermatophyta</taxon>
        <taxon>Magnoliopsida</taxon>
        <taxon>eudicotyledons</taxon>
        <taxon>Gunneridae</taxon>
        <taxon>Pentapetalae</taxon>
        <taxon>asterids</taxon>
        <taxon>campanulids</taxon>
        <taxon>Asterales</taxon>
        <taxon>Asteraceae</taxon>
        <taxon>Cichorioideae</taxon>
        <taxon>Cichorieae</taxon>
        <taxon>Lactucinae</taxon>
        <taxon>Lactuca</taxon>
    </lineage>
</organism>
<dbReference type="AlphaFoldDB" id="A0A9R1W8X0"/>
<dbReference type="Proteomes" id="UP000235145">
    <property type="component" value="Unassembled WGS sequence"/>
</dbReference>
<gene>
    <name evidence="1" type="ORF">LSAT_V11C300150250</name>
</gene>
<dbReference type="EMBL" id="NBSK02000003">
    <property type="protein sequence ID" value="KAJ0218487.1"/>
    <property type="molecule type" value="Genomic_DNA"/>
</dbReference>
<protein>
    <submittedName>
        <fullName evidence="1">Uncharacterized protein</fullName>
    </submittedName>
</protein>
<keyword evidence="2" id="KW-1185">Reference proteome</keyword>
<accession>A0A9R1W8X0</accession>
<proteinExistence type="predicted"/>
<evidence type="ECO:0000313" key="1">
    <source>
        <dbReference type="EMBL" id="KAJ0218487.1"/>
    </source>
</evidence>
<name>A0A9R1W8X0_LACSA</name>
<sequence>MECNTGGYKFTYMCDDGLRLSKLDRILVYSNFITMQPMSTVDVLDREYSYHAPIVLKPSCQDFGPPSFRFFNSWLLRDGFNEEFEKA</sequence>
<reference evidence="1 2" key="1">
    <citation type="journal article" date="2017" name="Nat. Commun.">
        <title>Genome assembly with in vitro proximity ligation data and whole-genome triplication in lettuce.</title>
        <authorList>
            <person name="Reyes-Chin-Wo S."/>
            <person name="Wang Z."/>
            <person name="Yang X."/>
            <person name="Kozik A."/>
            <person name="Arikit S."/>
            <person name="Song C."/>
            <person name="Xia L."/>
            <person name="Froenicke L."/>
            <person name="Lavelle D.O."/>
            <person name="Truco M.J."/>
            <person name="Xia R."/>
            <person name="Zhu S."/>
            <person name="Xu C."/>
            <person name="Xu H."/>
            <person name="Xu X."/>
            <person name="Cox K."/>
            <person name="Korf I."/>
            <person name="Meyers B.C."/>
            <person name="Michelmore R.W."/>
        </authorList>
    </citation>
    <scope>NUCLEOTIDE SEQUENCE [LARGE SCALE GENOMIC DNA]</scope>
    <source>
        <strain evidence="2">cv. Salinas</strain>
        <tissue evidence="1">Seedlings</tissue>
    </source>
</reference>
<evidence type="ECO:0000313" key="2">
    <source>
        <dbReference type="Proteomes" id="UP000235145"/>
    </source>
</evidence>
<comment type="caution">
    <text evidence="1">The sequence shown here is derived from an EMBL/GenBank/DDBJ whole genome shotgun (WGS) entry which is preliminary data.</text>
</comment>